<dbReference type="eggNOG" id="COG4974">
    <property type="taxonomic scope" value="Bacteria"/>
</dbReference>
<comment type="caution">
    <text evidence="4">The sequence shown here is derived from an EMBL/GenBank/DDBJ whole genome shotgun (WGS) entry which is preliminary data.</text>
</comment>
<keyword evidence="5" id="KW-1185">Reference proteome</keyword>
<dbReference type="Pfam" id="PF00589">
    <property type="entry name" value="Phage_integrase"/>
    <property type="match status" value="1"/>
</dbReference>
<dbReference type="STRING" id="76947.GCA_002080435_00587"/>
<feature type="domain" description="Tyr recombinase" evidence="3">
    <location>
        <begin position="225"/>
        <end position="407"/>
    </location>
</feature>
<dbReference type="InterPro" id="IPR002104">
    <property type="entry name" value="Integrase_catalytic"/>
</dbReference>
<evidence type="ECO:0000256" key="1">
    <source>
        <dbReference type="ARBA" id="ARBA00022908"/>
    </source>
</evidence>
<evidence type="ECO:0000256" key="2">
    <source>
        <dbReference type="ARBA" id="ARBA00023172"/>
    </source>
</evidence>
<dbReference type="PATRIC" id="fig|1219045.3.peg.2908"/>
<sequence length="414" mass="47170">MKSDLLQPGPRRWLTNSVFSSVEEEYVSYLRAGRYHPHTVRVYFACVAHFAKWTTEEGLDIALIDEAAQWRFLDTHVPSCDCPYPVRKVHHELRVAIRHLLRVLRAQRRIAAIEQRGWLDGELAAFDRYMRDVGGLADTTRRQRIHIIRRLLLERFGDGEIDPEKLDPAVVRRFVIGEGRCWSSGAVRVAGGTVGCYFKFRKMLGDDVGRLLQAIPRAAHWRLAELPDVLSPTQIDEVLASFDDHLPSRRRAYAMVRCVTDLGLRCSEVVKLRLDDVDWRNGIIRIARTKTHFTDSLPLPVATGDAIADYLRHERPKTSNRAIFVRHVAPYDVPIRAGVAKHAVIAAFARCGLDRTDPHILRHSIASRLLSDGTPMKHIADILRHRSLDTSKIYTKIDLRRLSAVAMPWPGRAS</sequence>
<evidence type="ECO:0000259" key="3">
    <source>
        <dbReference type="PROSITE" id="PS51898"/>
    </source>
</evidence>
<dbReference type="InterPro" id="IPR050090">
    <property type="entry name" value="Tyrosine_recombinase_XerCD"/>
</dbReference>
<dbReference type="InterPro" id="IPR011010">
    <property type="entry name" value="DNA_brk_join_enz"/>
</dbReference>
<dbReference type="EMBL" id="JFZA02000032">
    <property type="protein sequence ID" value="KFG89324.1"/>
    <property type="molecule type" value="Genomic_DNA"/>
</dbReference>
<dbReference type="PANTHER" id="PTHR30349">
    <property type="entry name" value="PHAGE INTEGRASE-RELATED"/>
    <property type="match status" value="1"/>
</dbReference>
<evidence type="ECO:0000313" key="4">
    <source>
        <dbReference type="EMBL" id="KFG89324.1"/>
    </source>
</evidence>
<dbReference type="SUPFAM" id="SSF56349">
    <property type="entry name" value="DNA breaking-rejoining enzymes"/>
    <property type="match status" value="1"/>
</dbReference>
<protein>
    <submittedName>
        <fullName evidence="4">Integrase</fullName>
    </submittedName>
</protein>
<dbReference type="GO" id="GO:0006310">
    <property type="term" value="P:DNA recombination"/>
    <property type="evidence" value="ECO:0007669"/>
    <property type="project" value="UniProtKB-KW"/>
</dbReference>
<dbReference type="OrthoDB" id="67979at2"/>
<dbReference type="AlphaFoldDB" id="A0A086P7F6"/>
<organism evidence="4 5">
    <name type="scientific">Sphingobium herbicidovorans (strain ATCC 700291 / DSM 11019 / CCUG 56400 / KCTC 2939 / LMG 18315 / NBRC 16415 / MH)</name>
    <name type="common">Sphingomonas herbicidovorans</name>
    <dbReference type="NCBI Taxonomy" id="1219045"/>
    <lineage>
        <taxon>Bacteria</taxon>
        <taxon>Pseudomonadati</taxon>
        <taxon>Pseudomonadota</taxon>
        <taxon>Alphaproteobacteria</taxon>
        <taxon>Sphingomonadales</taxon>
        <taxon>Sphingomonadaceae</taxon>
        <taxon>Sphingobium</taxon>
    </lineage>
</organism>
<dbReference type="GO" id="GO:0003677">
    <property type="term" value="F:DNA binding"/>
    <property type="evidence" value="ECO:0007669"/>
    <property type="project" value="InterPro"/>
</dbReference>
<gene>
    <name evidence="4" type="ORF">BV98_002866</name>
</gene>
<keyword evidence="2" id="KW-0233">DNA recombination</keyword>
<proteinExistence type="predicted"/>
<keyword evidence="1" id="KW-0229">DNA integration</keyword>
<dbReference type="InterPro" id="IPR013762">
    <property type="entry name" value="Integrase-like_cat_sf"/>
</dbReference>
<dbReference type="CDD" id="cd01188">
    <property type="entry name" value="INT_RitA_C_like"/>
    <property type="match status" value="1"/>
</dbReference>
<dbReference type="Gene3D" id="1.10.443.10">
    <property type="entry name" value="Intergrase catalytic core"/>
    <property type="match status" value="1"/>
</dbReference>
<dbReference type="PANTHER" id="PTHR30349:SF90">
    <property type="entry name" value="TYROSINE RECOMBINASE XERD"/>
    <property type="match status" value="1"/>
</dbReference>
<dbReference type="Proteomes" id="UP000024284">
    <property type="component" value="Unassembled WGS sequence"/>
</dbReference>
<name>A0A086P7F6_SPHHM</name>
<dbReference type="RefSeq" id="WP_037467461.1">
    <property type="nucleotide sequence ID" value="NZ_BCZD01000065.1"/>
</dbReference>
<dbReference type="PROSITE" id="PS51898">
    <property type="entry name" value="TYR_RECOMBINASE"/>
    <property type="match status" value="1"/>
</dbReference>
<dbReference type="GO" id="GO:0015074">
    <property type="term" value="P:DNA integration"/>
    <property type="evidence" value="ECO:0007669"/>
    <property type="project" value="UniProtKB-KW"/>
</dbReference>
<accession>A0A086P7F6</accession>
<reference evidence="4" key="1">
    <citation type="submission" date="2014-08" db="EMBL/GenBank/DDBJ databases">
        <title>Draft genome sequences of Sphingobium herbicidovorans.</title>
        <authorList>
            <person name="Gan H.M."/>
            <person name="Gan H.Y."/>
            <person name="Savka M.A."/>
        </authorList>
    </citation>
    <scope>NUCLEOTIDE SEQUENCE [LARGE SCALE GENOMIC DNA]</scope>
    <source>
        <strain evidence="4">NBRC 16415</strain>
    </source>
</reference>
<evidence type="ECO:0000313" key="5">
    <source>
        <dbReference type="Proteomes" id="UP000024284"/>
    </source>
</evidence>